<dbReference type="Proteomes" id="UP001500822">
    <property type="component" value="Unassembled WGS sequence"/>
</dbReference>
<dbReference type="EMBL" id="BAABIE010000023">
    <property type="protein sequence ID" value="GAA4758387.1"/>
    <property type="molecule type" value="Genomic_DNA"/>
</dbReference>
<dbReference type="PANTHER" id="PTHR42830:SF2">
    <property type="entry name" value="OSMC_OHR FAMILY PROTEIN"/>
    <property type="match status" value="1"/>
</dbReference>
<dbReference type="InterPro" id="IPR052707">
    <property type="entry name" value="OsmC_Ohr_Peroxiredoxin"/>
</dbReference>
<protein>
    <recommendedName>
        <fullName evidence="3">OsmC family peroxiredoxin</fullName>
    </recommendedName>
</protein>
<dbReference type="Gene3D" id="3.30.300.20">
    <property type="match status" value="1"/>
</dbReference>
<evidence type="ECO:0000313" key="1">
    <source>
        <dbReference type="EMBL" id="GAA4758387.1"/>
    </source>
</evidence>
<dbReference type="InterPro" id="IPR036102">
    <property type="entry name" value="OsmC/Ohrsf"/>
</dbReference>
<organism evidence="1 2">
    <name type="scientific">Gordonia alkaliphila</name>
    <dbReference type="NCBI Taxonomy" id="1053547"/>
    <lineage>
        <taxon>Bacteria</taxon>
        <taxon>Bacillati</taxon>
        <taxon>Actinomycetota</taxon>
        <taxon>Actinomycetes</taxon>
        <taxon>Mycobacteriales</taxon>
        <taxon>Gordoniaceae</taxon>
        <taxon>Gordonia</taxon>
    </lineage>
</organism>
<gene>
    <name evidence="1" type="ORF">GCM10023217_33550</name>
</gene>
<proteinExistence type="predicted"/>
<accession>A0ABP8ZJD4</accession>
<dbReference type="Pfam" id="PF02566">
    <property type="entry name" value="OsmC"/>
    <property type="match status" value="1"/>
</dbReference>
<dbReference type="InterPro" id="IPR003718">
    <property type="entry name" value="OsmC/Ohr_fam"/>
</dbReference>
<reference evidence="2" key="1">
    <citation type="journal article" date="2019" name="Int. J. Syst. Evol. Microbiol.">
        <title>The Global Catalogue of Microorganisms (GCM) 10K type strain sequencing project: providing services to taxonomists for standard genome sequencing and annotation.</title>
        <authorList>
            <consortium name="The Broad Institute Genomics Platform"/>
            <consortium name="The Broad Institute Genome Sequencing Center for Infectious Disease"/>
            <person name="Wu L."/>
            <person name="Ma J."/>
        </authorList>
    </citation>
    <scope>NUCLEOTIDE SEQUENCE [LARGE SCALE GENOMIC DNA]</scope>
    <source>
        <strain evidence="2">JCM 18077</strain>
    </source>
</reference>
<dbReference type="PANTHER" id="PTHR42830">
    <property type="entry name" value="OSMOTICALLY INDUCIBLE FAMILY PROTEIN"/>
    <property type="match status" value="1"/>
</dbReference>
<name>A0ABP8ZJD4_9ACTN</name>
<dbReference type="SUPFAM" id="SSF82784">
    <property type="entry name" value="OsmC-like"/>
    <property type="match status" value="1"/>
</dbReference>
<evidence type="ECO:0008006" key="3">
    <source>
        <dbReference type="Google" id="ProtNLM"/>
    </source>
</evidence>
<sequence>MGGMQKLPHHYAACALSEPGEAITVSSPGLDALTTETPPEFGGPEGMWSPETLMMGAVANCFILTWRAIAAHNGVEWIDMRVDVTGELDRVERVTRFTQVVQKAYLVVPTGADRAKIGELLAKTETSCLVANSMNAEFVLETEITEA</sequence>
<dbReference type="InterPro" id="IPR015946">
    <property type="entry name" value="KH_dom-like_a/b"/>
</dbReference>
<evidence type="ECO:0000313" key="2">
    <source>
        <dbReference type="Proteomes" id="UP001500822"/>
    </source>
</evidence>
<keyword evidence="2" id="KW-1185">Reference proteome</keyword>
<comment type="caution">
    <text evidence="1">The sequence shown here is derived from an EMBL/GenBank/DDBJ whole genome shotgun (WGS) entry which is preliminary data.</text>
</comment>